<keyword evidence="2" id="KW-1185">Reference proteome</keyword>
<sequence>MPSQIDVKVLGENSPMVGLMQYHEKSETVMEMPFFAYAELVIISKGENLISDQPSLLTPTLSYMYGMNFNYTGTEN</sequence>
<comment type="caution">
    <text evidence="1">The sequence shown here is derived from an EMBL/GenBank/DDBJ whole genome shotgun (WGS) entry which is preliminary data.</text>
</comment>
<organism evidence="1 2">
    <name type="scientific">Caenorhabditis nigoni</name>
    <dbReference type="NCBI Taxonomy" id="1611254"/>
    <lineage>
        <taxon>Eukaryota</taxon>
        <taxon>Metazoa</taxon>
        <taxon>Ecdysozoa</taxon>
        <taxon>Nematoda</taxon>
        <taxon>Chromadorea</taxon>
        <taxon>Rhabditida</taxon>
        <taxon>Rhabditina</taxon>
        <taxon>Rhabditomorpha</taxon>
        <taxon>Rhabditoidea</taxon>
        <taxon>Rhabditidae</taxon>
        <taxon>Peloderinae</taxon>
        <taxon>Caenorhabditis</taxon>
    </lineage>
</organism>
<evidence type="ECO:0000313" key="1">
    <source>
        <dbReference type="EMBL" id="PIC20560.1"/>
    </source>
</evidence>
<reference evidence="2" key="1">
    <citation type="submission" date="2017-10" db="EMBL/GenBank/DDBJ databases">
        <title>Rapid genome shrinkage in a self-fertile nematode reveals novel sperm competition proteins.</title>
        <authorList>
            <person name="Yin D."/>
            <person name="Schwarz E.M."/>
            <person name="Thomas C.G."/>
            <person name="Felde R.L."/>
            <person name="Korf I.F."/>
            <person name="Cutter A.D."/>
            <person name="Schartner C.M."/>
            <person name="Ralston E.J."/>
            <person name="Meyer B.J."/>
            <person name="Haag E.S."/>
        </authorList>
    </citation>
    <scope>NUCLEOTIDE SEQUENCE [LARGE SCALE GENOMIC DNA]</scope>
    <source>
        <strain evidence="2">JU1422</strain>
    </source>
</reference>
<name>A0A2G5SZW7_9PELO</name>
<dbReference type="AlphaFoldDB" id="A0A2G5SZW7"/>
<accession>A0A2G5SZW7</accession>
<protein>
    <submittedName>
        <fullName evidence="1">Uncharacterized protein</fullName>
    </submittedName>
</protein>
<gene>
    <name evidence="1" type="primary">Cnig_chr_X.g25716</name>
    <name evidence="1" type="ORF">B9Z55_025716</name>
</gene>
<proteinExistence type="predicted"/>
<dbReference type="Proteomes" id="UP000230233">
    <property type="component" value="Chromosome X"/>
</dbReference>
<dbReference type="EMBL" id="PDUG01000006">
    <property type="protein sequence ID" value="PIC20560.1"/>
    <property type="molecule type" value="Genomic_DNA"/>
</dbReference>
<evidence type="ECO:0000313" key="2">
    <source>
        <dbReference type="Proteomes" id="UP000230233"/>
    </source>
</evidence>